<accession>A0A2A2K8C0</accession>
<dbReference type="PANTHER" id="PTHR21679:SF1">
    <property type="entry name" value="DOMAIN OF UNKNOWN FUNCTION DB DOMAIN-CONTAINING PROTEIN"/>
    <property type="match status" value="1"/>
</dbReference>
<name>A0A2A2K8C0_9BILA</name>
<dbReference type="InterPro" id="IPR002602">
    <property type="entry name" value="DB"/>
</dbReference>
<protein>
    <recommendedName>
        <fullName evidence="2">Domain of unknown function DB domain-containing protein</fullName>
    </recommendedName>
</protein>
<dbReference type="PANTHER" id="PTHR21679">
    <property type="entry name" value="DOMAIN OF UNKNOWN FUNCTION DB DOMAIN-CONTAINING PROTEIN-RELATED"/>
    <property type="match status" value="1"/>
</dbReference>
<dbReference type="OrthoDB" id="5829006at2759"/>
<comment type="caution">
    <text evidence="3">The sequence shown here is derived from an EMBL/GenBank/DDBJ whole genome shotgun (WGS) entry which is preliminary data.</text>
</comment>
<evidence type="ECO:0000313" key="4">
    <source>
        <dbReference type="Proteomes" id="UP000218231"/>
    </source>
</evidence>
<evidence type="ECO:0000259" key="2">
    <source>
        <dbReference type="Pfam" id="PF01682"/>
    </source>
</evidence>
<proteinExistence type="predicted"/>
<evidence type="ECO:0000313" key="3">
    <source>
        <dbReference type="EMBL" id="PAV70123.1"/>
    </source>
</evidence>
<dbReference type="STRING" id="2018661.A0A2A2K8C0"/>
<keyword evidence="4" id="KW-1185">Reference proteome</keyword>
<feature type="compositionally biased region" description="Basic and acidic residues" evidence="1">
    <location>
        <begin position="75"/>
        <end position="84"/>
    </location>
</feature>
<organism evidence="3 4">
    <name type="scientific">Diploscapter pachys</name>
    <dbReference type="NCBI Taxonomy" id="2018661"/>
    <lineage>
        <taxon>Eukaryota</taxon>
        <taxon>Metazoa</taxon>
        <taxon>Ecdysozoa</taxon>
        <taxon>Nematoda</taxon>
        <taxon>Chromadorea</taxon>
        <taxon>Rhabditida</taxon>
        <taxon>Rhabditina</taxon>
        <taxon>Rhabditomorpha</taxon>
        <taxon>Rhabditoidea</taxon>
        <taxon>Rhabditidae</taxon>
        <taxon>Diploscapter</taxon>
    </lineage>
</organism>
<sequence length="194" mass="22304">MRKSLKWRKTDAAQKKFKSRANFLDSAGDIYYSNCPDRKLLVLVKKNRTGKNSELRRSPTTTEEPVLNLPTENDISNRETERPNEQSIVEAEPHDTKEQKCGTAESNYQPCTSRGIADKLFLACCQLYVPDDCHYLCTYETEQLKTRRMLLDMIKQKKCGMKHLSTILYCASQNRDNRKCCEALDLNAPSLQVS</sequence>
<dbReference type="Pfam" id="PF01682">
    <property type="entry name" value="DB"/>
    <property type="match status" value="1"/>
</dbReference>
<feature type="domain" description="Domain of unknown function DB" evidence="2">
    <location>
        <begin position="124"/>
        <end position="186"/>
    </location>
</feature>
<evidence type="ECO:0000256" key="1">
    <source>
        <dbReference type="SAM" id="MobiDB-lite"/>
    </source>
</evidence>
<dbReference type="AlphaFoldDB" id="A0A2A2K8C0"/>
<reference evidence="3 4" key="1">
    <citation type="journal article" date="2017" name="Curr. Biol.">
        <title>Genome architecture and evolution of a unichromosomal asexual nematode.</title>
        <authorList>
            <person name="Fradin H."/>
            <person name="Zegar C."/>
            <person name="Gutwein M."/>
            <person name="Lucas J."/>
            <person name="Kovtun M."/>
            <person name="Corcoran D."/>
            <person name="Baugh L.R."/>
            <person name="Kiontke K."/>
            <person name="Gunsalus K."/>
            <person name="Fitch D.H."/>
            <person name="Piano F."/>
        </authorList>
    </citation>
    <scope>NUCLEOTIDE SEQUENCE [LARGE SCALE GENOMIC DNA]</scope>
    <source>
        <strain evidence="3">PF1309</strain>
    </source>
</reference>
<dbReference type="Proteomes" id="UP000218231">
    <property type="component" value="Unassembled WGS sequence"/>
</dbReference>
<dbReference type="EMBL" id="LIAE01009358">
    <property type="protein sequence ID" value="PAV70123.1"/>
    <property type="molecule type" value="Genomic_DNA"/>
</dbReference>
<gene>
    <name evidence="3" type="ORF">WR25_09692</name>
</gene>
<feature type="region of interest" description="Disordered" evidence="1">
    <location>
        <begin position="49"/>
        <end position="86"/>
    </location>
</feature>